<dbReference type="EMBL" id="CP041253">
    <property type="protein sequence ID" value="QDH80377.1"/>
    <property type="molecule type" value="Genomic_DNA"/>
</dbReference>
<dbReference type="RefSeq" id="WP_141615611.1">
    <property type="nucleotide sequence ID" value="NZ_CP041253.1"/>
</dbReference>
<keyword evidence="2" id="KW-1185">Reference proteome</keyword>
<sequence length="86" mass="10305">MFDSSDYPKPLDEALFETWFEEGRDKKIAYNYLLIIWNVLDEVYRPTYVENREELKSFETYPHNTGQEGLVAIFDLYSESRVILEN</sequence>
<dbReference type="OrthoDB" id="826073at2"/>
<evidence type="ECO:0000313" key="1">
    <source>
        <dbReference type="EMBL" id="QDH80377.1"/>
    </source>
</evidence>
<organism evidence="1 2">
    <name type="scientific">Echinicola soli</name>
    <dbReference type="NCBI Taxonomy" id="2591634"/>
    <lineage>
        <taxon>Bacteria</taxon>
        <taxon>Pseudomonadati</taxon>
        <taxon>Bacteroidota</taxon>
        <taxon>Cytophagia</taxon>
        <taxon>Cytophagales</taxon>
        <taxon>Cyclobacteriaceae</taxon>
        <taxon>Echinicola</taxon>
    </lineage>
</organism>
<accession>A0A514CKU6</accession>
<proteinExistence type="predicted"/>
<evidence type="ECO:0000313" key="2">
    <source>
        <dbReference type="Proteomes" id="UP000316614"/>
    </source>
</evidence>
<dbReference type="KEGG" id="echi:FKX85_15555"/>
<protein>
    <submittedName>
        <fullName evidence="1">Uncharacterized protein</fullName>
    </submittedName>
</protein>
<dbReference type="AlphaFoldDB" id="A0A514CKU6"/>
<dbReference type="Proteomes" id="UP000316614">
    <property type="component" value="Chromosome"/>
</dbReference>
<reference evidence="1 2" key="1">
    <citation type="submission" date="2019-06" db="EMBL/GenBank/DDBJ databases">
        <title>Echinicola alkalisoli sp. nov. isolated from saline soil.</title>
        <authorList>
            <person name="Sun J.-Q."/>
            <person name="Xu L."/>
        </authorList>
    </citation>
    <scope>NUCLEOTIDE SEQUENCE [LARGE SCALE GENOMIC DNA]</scope>
    <source>
        <strain evidence="1 2">LN3S3</strain>
    </source>
</reference>
<name>A0A514CKU6_9BACT</name>
<gene>
    <name evidence="1" type="ORF">FKX85_15555</name>
</gene>